<dbReference type="PANTHER" id="PTHR32282:SF34">
    <property type="entry name" value="PENICILLIN-BINDING PROTEIN 1A"/>
    <property type="match status" value="1"/>
</dbReference>
<keyword evidence="4" id="KW-0645">Protease</keyword>
<evidence type="ECO:0000256" key="9">
    <source>
        <dbReference type="ARBA" id="ARBA00022984"/>
    </source>
</evidence>
<dbReference type="Proteomes" id="UP000321328">
    <property type="component" value="Unassembled WGS sequence"/>
</dbReference>
<dbReference type="AlphaFoldDB" id="A0A511D566"/>
<evidence type="ECO:0000259" key="16">
    <source>
        <dbReference type="Pfam" id="PF00905"/>
    </source>
</evidence>
<feature type="compositionally biased region" description="Low complexity" evidence="14">
    <location>
        <begin position="757"/>
        <end position="781"/>
    </location>
</feature>
<accession>A0A511D566</accession>
<dbReference type="InterPro" id="IPR023346">
    <property type="entry name" value="Lysozyme-like_dom_sf"/>
</dbReference>
<keyword evidence="7" id="KW-0378">Hydrolase</keyword>
<dbReference type="SUPFAM" id="SSF53955">
    <property type="entry name" value="Lysozyme-like"/>
    <property type="match status" value="1"/>
</dbReference>
<feature type="compositionally biased region" description="Pro residues" evidence="14">
    <location>
        <begin position="740"/>
        <end position="756"/>
    </location>
</feature>
<comment type="similarity">
    <text evidence="2">In the N-terminal section; belongs to the glycosyltransferase 51 family.</text>
</comment>
<name>A0A511D566_9PSEU</name>
<evidence type="ECO:0000256" key="6">
    <source>
        <dbReference type="ARBA" id="ARBA00022679"/>
    </source>
</evidence>
<comment type="catalytic activity">
    <reaction evidence="12">
        <text>Preferential cleavage: (Ac)2-L-Lys-D-Ala-|-D-Ala. Also transpeptidation of peptidyl-alanyl moieties that are N-acyl substituents of D-alanine.</text>
        <dbReference type="EC" id="3.4.16.4"/>
    </reaction>
</comment>
<evidence type="ECO:0000256" key="14">
    <source>
        <dbReference type="SAM" id="MobiDB-lite"/>
    </source>
</evidence>
<keyword evidence="15" id="KW-1133">Transmembrane helix</keyword>
<comment type="similarity">
    <text evidence="1">In the C-terminal section; belongs to the transpeptidase family.</text>
</comment>
<keyword evidence="8" id="KW-0133">Cell shape</keyword>
<keyword evidence="15" id="KW-0812">Transmembrane</keyword>
<evidence type="ECO:0000313" key="18">
    <source>
        <dbReference type="EMBL" id="GEL18078.1"/>
    </source>
</evidence>
<comment type="catalytic activity">
    <reaction evidence="13">
        <text>[GlcNAc-(1-&gt;4)-Mur2Ac(oyl-L-Ala-gamma-D-Glu-L-Lys-D-Ala-D-Ala)](n)-di-trans,octa-cis-undecaprenyl diphosphate + beta-D-GlcNAc-(1-&gt;4)-Mur2Ac(oyl-L-Ala-gamma-D-Glu-L-Lys-D-Ala-D-Ala)-di-trans,octa-cis-undecaprenyl diphosphate = [GlcNAc-(1-&gt;4)-Mur2Ac(oyl-L-Ala-gamma-D-Glu-L-Lys-D-Ala-D-Ala)](n+1)-di-trans,octa-cis-undecaprenyl diphosphate + di-trans,octa-cis-undecaprenyl diphosphate + H(+)</text>
        <dbReference type="Rhea" id="RHEA:23708"/>
        <dbReference type="Rhea" id="RHEA-COMP:9602"/>
        <dbReference type="Rhea" id="RHEA-COMP:9603"/>
        <dbReference type="ChEBI" id="CHEBI:15378"/>
        <dbReference type="ChEBI" id="CHEBI:58405"/>
        <dbReference type="ChEBI" id="CHEBI:60033"/>
        <dbReference type="ChEBI" id="CHEBI:78435"/>
        <dbReference type="EC" id="2.4.99.28"/>
    </reaction>
</comment>
<dbReference type="PANTHER" id="PTHR32282">
    <property type="entry name" value="BINDING PROTEIN TRANSPEPTIDASE, PUTATIVE-RELATED"/>
    <property type="match status" value="1"/>
</dbReference>
<dbReference type="EMBL" id="BJVI01000015">
    <property type="protein sequence ID" value="GEL18078.1"/>
    <property type="molecule type" value="Genomic_DNA"/>
</dbReference>
<dbReference type="GO" id="GO:0030288">
    <property type="term" value="C:outer membrane-bounded periplasmic space"/>
    <property type="evidence" value="ECO:0007669"/>
    <property type="project" value="TreeGrafter"/>
</dbReference>
<dbReference type="GO" id="GO:0071555">
    <property type="term" value="P:cell wall organization"/>
    <property type="evidence" value="ECO:0007669"/>
    <property type="project" value="UniProtKB-KW"/>
</dbReference>
<dbReference type="Gene3D" id="3.40.710.10">
    <property type="entry name" value="DD-peptidase/beta-lactamase superfamily"/>
    <property type="match status" value="1"/>
</dbReference>
<dbReference type="GO" id="GO:0009002">
    <property type="term" value="F:serine-type D-Ala-D-Ala carboxypeptidase activity"/>
    <property type="evidence" value="ECO:0007669"/>
    <property type="project" value="UniProtKB-EC"/>
</dbReference>
<evidence type="ECO:0000256" key="15">
    <source>
        <dbReference type="SAM" id="Phobius"/>
    </source>
</evidence>
<feature type="domain" description="Glycosyl transferase family 51" evidence="17">
    <location>
        <begin position="166"/>
        <end position="338"/>
    </location>
</feature>
<evidence type="ECO:0000256" key="12">
    <source>
        <dbReference type="ARBA" id="ARBA00034000"/>
    </source>
</evidence>
<sequence length="816" mass="86656">MSTAHPPPPSRIGRPTRRPAPGHPARRGGSPRRAGVGWWQPPAPARRRPGTGEAGRVRLAVPDQRDRSDPETGARGRRRARRPVGPLDLLRAWLDPGSPGRPPLTTDDRRARRRRLLRWAFLGGLATLVVVPLLLFVVGYAFFSVPSPDEAVNNQVSLVSYADGSRLARLVPEQGNRIKVPLETIPVPVRNAVLAAEDRTFYSNPGFDLTGILRAAWNQLRGGAGGGSTITQQYVKTTLVGNEPTLWRKYKEMIVAVKLNQEKTKDEILGGYLNAIYFGRGAYGVQSASQAYFGKTVDELSASEGALLAGVIQSPSRWDPAINPDKAVARWEFVLDGMVSQGWLSPAERATAKFPQTVPRKSASHGAPTDSRGHIVTAVREELEELGISDQEFREGLRITTTIDPERQHEAVEAAHRTLAGQPPNLRSAVVGIDPDTGGILAYYGGDNGVGLDYARVHKQAGSTFKPFVVLAALQQDPPIGLGTTFDGAAVPGLRNAEGADCARCDLKQAMTISNNVVFNTLAKQIGPERIAAAARSAGITSSLDNPDERIALGNKEVTPLELASAYATIAAGGVWHQPHLVAEVVTADGRVLFTAPDSGGERRFSQRVARNVTEAMIDVAEHDGLAPSGVRQVAAKTGTVQSRFEGQNNDAWMSGFTTDLAVTVWIGTDMNSPIRTAGGEPISGSTLPGRTWQRFMADAARERPPAPFASYRPIGDPPSNREPGEDPRVTSTPTAAAPTPAPAPTSEPAPPPTPGPEHGAPAGADRSAVPQRPQQAGTPGPAAPGPDPRAARVAPAPTTNAQPTPAPDCSVVPCG</sequence>
<feature type="compositionally biased region" description="Basic and acidic residues" evidence="14">
    <location>
        <begin position="63"/>
        <end position="74"/>
    </location>
</feature>
<keyword evidence="11" id="KW-0961">Cell wall biogenesis/degradation</keyword>
<evidence type="ECO:0000259" key="17">
    <source>
        <dbReference type="Pfam" id="PF00912"/>
    </source>
</evidence>
<dbReference type="GO" id="GO:0008658">
    <property type="term" value="F:penicillin binding"/>
    <property type="evidence" value="ECO:0007669"/>
    <property type="project" value="InterPro"/>
</dbReference>
<evidence type="ECO:0000256" key="8">
    <source>
        <dbReference type="ARBA" id="ARBA00022960"/>
    </source>
</evidence>
<evidence type="ECO:0000256" key="10">
    <source>
        <dbReference type="ARBA" id="ARBA00023268"/>
    </source>
</evidence>
<evidence type="ECO:0000256" key="7">
    <source>
        <dbReference type="ARBA" id="ARBA00022801"/>
    </source>
</evidence>
<dbReference type="STRING" id="1123024.GCA_000423625_03540"/>
<evidence type="ECO:0000256" key="13">
    <source>
        <dbReference type="ARBA" id="ARBA00049902"/>
    </source>
</evidence>
<evidence type="ECO:0000313" key="19">
    <source>
        <dbReference type="Proteomes" id="UP000321328"/>
    </source>
</evidence>
<dbReference type="FunFam" id="1.10.3810.10:FF:000001">
    <property type="entry name" value="Penicillin-binding protein 1A"/>
    <property type="match status" value="1"/>
</dbReference>
<evidence type="ECO:0000256" key="3">
    <source>
        <dbReference type="ARBA" id="ARBA00022645"/>
    </source>
</evidence>
<dbReference type="InterPro" id="IPR012338">
    <property type="entry name" value="Beta-lactam/transpept-like"/>
</dbReference>
<dbReference type="Pfam" id="PF00905">
    <property type="entry name" value="Transpeptidase"/>
    <property type="match status" value="1"/>
</dbReference>
<keyword evidence="15" id="KW-0472">Membrane</keyword>
<evidence type="ECO:0000256" key="4">
    <source>
        <dbReference type="ARBA" id="ARBA00022670"/>
    </source>
</evidence>
<dbReference type="Gene3D" id="1.10.3810.10">
    <property type="entry name" value="Biosynthetic peptidoglycan transglycosylase-like"/>
    <property type="match status" value="1"/>
</dbReference>
<organism evidence="18 19">
    <name type="scientific">Pseudonocardia asaccharolytica DSM 44247 = NBRC 16224</name>
    <dbReference type="NCBI Taxonomy" id="1123024"/>
    <lineage>
        <taxon>Bacteria</taxon>
        <taxon>Bacillati</taxon>
        <taxon>Actinomycetota</taxon>
        <taxon>Actinomycetes</taxon>
        <taxon>Pseudonocardiales</taxon>
        <taxon>Pseudonocardiaceae</taxon>
        <taxon>Pseudonocardia</taxon>
    </lineage>
</organism>
<keyword evidence="3" id="KW-0121">Carboxypeptidase</keyword>
<evidence type="ECO:0000256" key="11">
    <source>
        <dbReference type="ARBA" id="ARBA00023316"/>
    </source>
</evidence>
<feature type="region of interest" description="Disordered" evidence="14">
    <location>
        <begin position="1"/>
        <end position="82"/>
    </location>
</feature>
<comment type="caution">
    <text evidence="18">The sequence shown here is derived from an EMBL/GenBank/DDBJ whole genome shotgun (WGS) entry which is preliminary data.</text>
</comment>
<evidence type="ECO:0000256" key="2">
    <source>
        <dbReference type="ARBA" id="ARBA00007739"/>
    </source>
</evidence>
<keyword evidence="6" id="KW-0808">Transferase</keyword>
<dbReference type="SUPFAM" id="SSF56601">
    <property type="entry name" value="beta-lactamase/transpeptidase-like"/>
    <property type="match status" value="1"/>
</dbReference>
<keyword evidence="9" id="KW-0573">Peptidoglycan synthesis</keyword>
<keyword evidence="5" id="KW-0328">Glycosyltransferase</keyword>
<keyword evidence="10" id="KW-0511">Multifunctional enzyme</keyword>
<dbReference type="GO" id="GO:0008955">
    <property type="term" value="F:peptidoglycan glycosyltransferase activity"/>
    <property type="evidence" value="ECO:0007669"/>
    <property type="project" value="UniProtKB-EC"/>
</dbReference>
<protein>
    <submittedName>
        <fullName evidence="18">Penicillin-binding protein</fullName>
    </submittedName>
</protein>
<feature type="domain" description="Penicillin-binding protein transpeptidase" evidence="16">
    <location>
        <begin position="429"/>
        <end position="660"/>
    </location>
</feature>
<dbReference type="InterPro" id="IPR050396">
    <property type="entry name" value="Glycosyltr_51/Transpeptidase"/>
</dbReference>
<reference evidence="18 19" key="1">
    <citation type="submission" date="2019-07" db="EMBL/GenBank/DDBJ databases">
        <title>Whole genome shotgun sequence of Pseudonocardia asaccharolytica NBRC 16224.</title>
        <authorList>
            <person name="Hosoyama A."/>
            <person name="Uohara A."/>
            <person name="Ohji S."/>
            <person name="Ichikawa N."/>
        </authorList>
    </citation>
    <scope>NUCLEOTIDE SEQUENCE [LARGE SCALE GENOMIC DNA]</scope>
    <source>
        <strain evidence="18 19">NBRC 16224</strain>
    </source>
</reference>
<feature type="region of interest" description="Disordered" evidence="14">
    <location>
        <begin position="704"/>
        <end position="816"/>
    </location>
</feature>
<keyword evidence="19" id="KW-1185">Reference proteome</keyword>
<dbReference type="InterPro" id="IPR001460">
    <property type="entry name" value="PCN-bd_Tpept"/>
</dbReference>
<feature type="transmembrane region" description="Helical" evidence="15">
    <location>
        <begin position="119"/>
        <end position="143"/>
    </location>
</feature>
<dbReference type="InterPro" id="IPR001264">
    <property type="entry name" value="Glyco_trans_51"/>
</dbReference>
<dbReference type="InterPro" id="IPR036950">
    <property type="entry name" value="PBP_transglycosylase"/>
</dbReference>
<dbReference type="GO" id="GO:0008360">
    <property type="term" value="P:regulation of cell shape"/>
    <property type="evidence" value="ECO:0007669"/>
    <property type="project" value="UniProtKB-KW"/>
</dbReference>
<evidence type="ECO:0000256" key="5">
    <source>
        <dbReference type="ARBA" id="ARBA00022676"/>
    </source>
</evidence>
<dbReference type="GO" id="GO:0006508">
    <property type="term" value="P:proteolysis"/>
    <property type="evidence" value="ECO:0007669"/>
    <property type="project" value="UniProtKB-KW"/>
</dbReference>
<evidence type="ECO:0000256" key="1">
    <source>
        <dbReference type="ARBA" id="ARBA00007090"/>
    </source>
</evidence>
<proteinExistence type="inferred from homology"/>
<dbReference type="GO" id="GO:0009252">
    <property type="term" value="P:peptidoglycan biosynthetic process"/>
    <property type="evidence" value="ECO:0007669"/>
    <property type="project" value="UniProtKB-KW"/>
</dbReference>
<gene>
    <name evidence="18" type="ORF">PA7_19150</name>
</gene>
<dbReference type="Pfam" id="PF00912">
    <property type="entry name" value="Transgly"/>
    <property type="match status" value="1"/>
</dbReference>
<feature type="compositionally biased region" description="Pro residues" evidence="14">
    <location>
        <begin position="1"/>
        <end position="10"/>
    </location>
</feature>
<feature type="compositionally biased region" description="Low complexity" evidence="14">
    <location>
        <begin position="792"/>
        <end position="804"/>
    </location>
</feature>
<dbReference type="RefSeq" id="WP_245585688.1">
    <property type="nucleotide sequence ID" value="NZ_AUII01000019.1"/>
</dbReference>